<accession>A0A1I8JNL1</accession>
<dbReference type="WBParaSite" id="snap_masked-unitig_16065-processed-gene-0.0-mRNA-1">
    <property type="protein sequence ID" value="snap_masked-unitig_16065-processed-gene-0.0-mRNA-1"/>
    <property type="gene ID" value="snap_masked-unitig_16065-processed-gene-0.0"/>
</dbReference>
<organism evidence="2 3">
    <name type="scientific">Macrostomum lignano</name>
    <dbReference type="NCBI Taxonomy" id="282301"/>
    <lineage>
        <taxon>Eukaryota</taxon>
        <taxon>Metazoa</taxon>
        <taxon>Spiralia</taxon>
        <taxon>Lophotrochozoa</taxon>
        <taxon>Platyhelminthes</taxon>
        <taxon>Rhabditophora</taxon>
        <taxon>Macrostomorpha</taxon>
        <taxon>Macrostomida</taxon>
        <taxon>Macrostomidae</taxon>
        <taxon>Macrostomum</taxon>
    </lineage>
</organism>
<dbReference type="Proteomes" id="UP000095280">
    <property type="component" value="Unplaced"/>
</dbReference>
<name>A0A1I8JNL1_9PLAT</name>
<feature type="region of interest" description="Disordered" evidence="1">
    <location>
        <begin position="346"/>
        <end position="401"/>
    </location>
</feature>
<feature type="region of interest" description="Disordered" evidence="1">
    <location>
        <begin position="212"/>
        <end position="273"/>
    </location>
</feature>
<sequence>MWYGLHPSQPNRNGYWRPRIESGTLDSAWRPTTSWMQDRPNSQLFVILVEKSCPNSSDLMAIVPVERLLNFGANGALPTQSAGKILGVQLSTNMDAQAAADSLRNEDDWDGSRSNEIMELSPSDFLLRPAMDVSSLASGLETATRLAGISPLSKACRFRGCRNRKSAGKLENSGSGRPRLGFDQLPRRCRAIGRRERSESFSSRRLIQVNRLPPLREAEEQAGKQLPQQELHPCQRSRQQPRVRRLPESPDRPPTGAPLWTGRPRAAGSKNRRLSCDTWEAGQQLRIWEAGLATEDLGVQAIKKPYLIPICGHKLPPLSHVTRPQTGASQPPLKVAVFAAASRLGDKGTRQPAVQLRQQQPTSHSRARIAGGRVQQRLQQVRSRQPALISPVPGQADQPPA</sequence>
<evidence type="ECO:0000313" key="2">
    <source>
        <dbReference type="Proteomes" id="UP000095280"/>
    </source>
</evidence>
<dbReference type="AlphaFoldDB" id="A0A1I8JNL1"/>
<evidence type="ECO:0000313" key="3">
    <source>
        <dbReference type="WBParaSite" id="snap_masked-unitig_16065-processed-gene-0.0-mRNA-1"/>
    </source>
</evidence>
<feature type="compositionally biased region" description="Low complexity" evidence="1">
    <location>
        <begin position="373"/>
        <end position="385"/>
    </location>
</feature>
<keyword evidence="2" id="KW-1185">Reference proteome</keyword>
<reference evidence="3" key="1">
    <citation type="submission" date="2016-11" db="UniProtKB">
        <authorList>
            <consortium name="WormBaseParasite"/>
        </authorList>
    </citation>
    <scope>IDENTIFICATION</scope>
</reference>
<evidence type="ECO:0000256" key="1">
    <source>
        <dbReference type="SAM" id="MobiDB-lite"/>
    </source>
</evidence>
<proteinExistence type="predicted"/>
<protein>
    <submittedName>
        <fullName evidence="3">Uncharacterized protein</fullName>
    </submittedName>
</protein>